<dbReference type="Proteomes" id="UP001178507">
    <property type="component" value="Unassembled WGS sequence"/>
</dbReference>
<proteinExistence type="predicted"/>
<accession>A0AA36N0A7</accession>
<name>A0AA36N0A7_9DINO</name>
<protein>
    <submittedName>
        <fullName evidence="1">Uncharacterized protein</fullName>
    </submittedName>
</protein>
<dbReference type="Gene3D" id="3.80.10.10">
    <property type="entry name" value="Ribonuclease Inhibitor"/>
    <property type="match status" value="1"/>
</dbReference>
<evidence type="ECO:0000313" key="2">
    <source>
        <dbReference type="Proteomes" id="UP001178507"/>
    </source>
</evidence>
<comment type="caution">
    <text evidence="1">The sequence shown here is derived from an EMBL/GenBank/DDBJ whole genome shotgun (WGS) entry which is preliminary data.</text>
</comment>
<gene>
    <name evidence="1" type="ORF">EVOR1521_LOCUS11769</name>
</gene>
<sequence>MYSALSLAQSRVSAESAQRILEVTSGVEQMSFVCCPVAFLQCLRLPALRAAQLRALPALSSAALAEVAQDFGRPDKPTAMDFLSKEVKGGAMAWQLQTLDLSENCLRGGGRSLAIFLRLPELQVLQLERCDLELEDVEHIAKTLSRSGVVRLDLARNLLRSKGLLALTRTLASSKIQDLGLESNEIDYGEALNELKLAHDKRPFPGLRLERNRLGPSALKAFLMSLRHQKRSKAFCPPGCRCFEGRGEVM</sequence>
<organism evidence="1 2">
    <name type="scientific">Effrenium voratum</name>
    <dbReference type="NCBI Taxonomy" id="2562239"/>
    <lineage>
        <taxon>Eukaryota</taxon>
        <taxon>Sar</taxon>
        <taxon>Alveolata</taxon>
        <taxon>Dinophyceae</taxon>
        <taxon>Suessiales</taxon>
        <taxon>Symbiodiniaceae</taxon>
        <taxon>Effrenium</taxon>
    </lineage>
</organism>
<dbReference type="InterPro" id="IPR032675">
    <property type="entry name" value="LRR_dom_sf"/>
</dbReference>
<dbReference type="EMBL" id="CAUJNA010001191">
    <property type="protein sequence ID" value="CAJ1385083.1"/>
    <property type="molecule type" value="Genomic_DNA"/>
</dbReference>
<reference evidence="1" key="1">
    <citation type="submission" date="2023-08" db="EMBL/GenBank/DDBJ databases">
        <authorList>
            <person name="Chen Y."/>
            <person name="Shah S."/>
            <person name="Dougan E. K."/>
            <person name="Thang M."/>
            <person name="Chan C."/>
        </authorList>
    </citation>
    <scope>NUCLEOTIDE SEQUENCE</scope>
</reference>
<dbReference type="AlphaFoldDB" id="A0AA36N0A7"/>
<keyword evidence="2" id="KW-1185">Reference proteome</keyword>
<evidence type="ECO:0000313" key="1">
    <source>
        <dbReference type="EMBL" id="CAJ1385083.1"/>
    </source>
</evidence>
<dbReference type="SUPFAM" id="SSF52047">
    <property type="entry name" value="RNI-like"/>
    <property type="match status" value="1"/>
</dbReference>